<dbReference type="EMBL" id="BSFJ01000036">
    <property type="protein sequence ID" value="GLK74267.1"/>
    <property type="molecule type" value="Genomic_DNA"/>
</dbReference>
<sequence length="70" mass="7478">MPGEPKRNTTPTHTRQTGPPPASELARPLSEATVRQHGVDCNVDLVAEASEAAQRVISSARLVSLTPFVM</sequence>
<accession>A0A9W6JBL8</accession>
<organism evidence="2 3">
    <name type="scientific">Ancylobacter dichloromethanicus</name>
    <dbReference type="NCBI Taxonomy" id="518825"/>
    <lineage>
        <taxon>Bacteria</taxon>
        <taxon>Pseudomonadati</taxon>
        <taxon>Pseudomonadota</taxon>
        <taxon>Alphaproteobacteria</taxon>
        <taxon>Hyphomicrobiales</taxon>
        <taxon>Xanthobacteraceae</taxon>
        <taxon>Ancylobacter</taxon>
    </lineage>
</organism>
<feature type="compositionally biased region" description="Polar residues" evidence="1">
    <location>
        <begin position="8"/>
        <end position="17"/>
    </location>
</feature>
<reference evidence="2" key="2">
    <citation type="submission" date="2023-01" db="EMBL/GenBank/DDBJ databases">
        <authorList>
            <person name="Sun Q."/>
            <person name="Evtushenko L."/>
        </authorList>
    </citation>
    <scope>NUCLEOTIDE SEQUENCE</scope>
    <source>
        <strain evidence="2">VKM B-2484</strain>
    </source>
</reference>
<keyword evidence="3" id="KW-1185">Reference proteome</keyword>
<feature type="region of interest" description="Disordered" evidence="1">
    <location>
        <begin position="1"/>
        <end position="32"/>
    </location>
</feature>
<evidence type="ECO:0000256" key="1">
    <source>
        <dbReference type="SAM" id="MobiDB-lite"/>
    </source>
</evidence>
<gene>
    <name evidence="2" type="ORF">GCM10017643_43850</name>
</gene>
<proteinExistence type="predicted"/>
<dbReference type="AlphaFoldDB" id="A0A9W6JBL8"/>
<evidence type="ECO:0000313" key="2">
    <source>
        <dbReference type="EMBL" id="GLK74267.1"/>
    </source>
</evidence>
<comment type="caution">
    <text evidence="2">The sequence shown here is derived from an EMBL/GenBank/DDBJ whole genome shotgun (WGS) entry which is preliminary data.</text>
</comment>
<protein>
    <submittedName>
        <fullName evidence="2">Uncharacterized protein</fullName>
    </submittedName>
</protein>
<reference evidence="2" key="1">
    <citation type="journal article" date="2014" name="Int. J. Syst. Evol. Microbiol.">
        <title>Complete genome sequence of Corynebacterium casei LMG S-19264T (=DSM 44701T), isolated from a smear-ripened cheese.</title>
        <authorList>
            <consortium name="US DOE Joint Genome Institute (JGI-PGF)"/>
            <person name="Walter F."/>
            <person name="Albersmeier A."/>
            <person name="Kalinowski J."/>
            <person name="Ruckert C."/>
        </authorList>
    </citation>
    <scope>NUCLEOTIDE SEQUENCE</scope>
    <source>
        <strain evidence="2">VKM B-2484</strain>
    </source>
</reference>
<name>A0A9W6JBL8_9HYPH</name>
<evidence type="ECO:0000313" key="3">
    <source>
        <dbReference type="Proteomes" id="UP001143370"/>
    </source>
</evidence>
<dbReference type="Proteomes" id="UP001143370">
    <property type="component" value="Unassembled WGS sequence"/>
</dbReference>